<accession>A0A0E3BQI9</accession>
<gene>
    <name evidence="1" type="ORF">P608_25105</name>
</gene>
<proteinExistence type="predicted"/>
<name>A0A0E3BQI9_9BURK</name>
<organism evidence="1 2">
    <name type="scientific">Comamonas thiooxydans</name>
    <dbReference type="NCBI Taxonomy" id="363952"/>
    <lineage>
        <taxon>Bacteria</taxon>
        <taxon>Pseudomonadati</taxon>
        <taxon>Pseudomonadota</taxon>
        <taxon>Betaproteobacteria</taxon>
        <taxon>Burkholderiales</taxon>
        <taxon>Comamonadaceae</taxon>
        <taxon>Comamonas</taxon>
    </lineage>
</organism>
<comment type="caution">
    <text evidence="1">The sequence shown here is derived from an EMBL/GenBank/DDBJ whole genome shotgun (WGS) entry which is preliminary data.</text>
</comment>
<protein>
    <submittedName>
        <fullName evidence="1">Uncharacterized protein</fullName>
    </submittedName>
</protein>
<reference evidence="1 2" key="1">
    <citation type="submission" date="2013-09" db="EMBL/GenBank/DDBJ databases">
        <title>High correlation between genotypes and phenotypes of environmental bacteria Comamonas testosteroni strains.</title>
        <authorList>
            <person name="Liu L."/>
            <person name="Zhu W."/>
            <person name="Xia X."/>
            <person name="Xu B."/>
            <person name="Luo M."/>
            <person name="Wang G."/>
        </authorList>
    </citation>
    <scope>NUCLEOTIDE SEQUENCE [LARGE SCALE GENOMIC DNA]</scope>
    <source>
        <strain evidence="1 2">DF2</strain>
    </source>
</reference>
<dbReference type="EMBL" id="AWTP01000165">
    <property type="protein sequence ID" value="KGH03589.1"/>
    <property type="molecule type" value="Genomic_DNA"/>
</dbReference>
<evidence type="ECO:0000313" key="1">
    <source>
        <dbReference type="EMBL" id="KGH03589.1"/>
    </source>
</evidence>
<dbReference type="Proteomes" id="UP000029549">
    <property type="component" value="Unassembled WGS sequence"/>
</dbReference>
<dbReference type="AlphaFoldDB" id="A0A0E3BQI9"/>
<evidence type="ECO:0000313" key="2">
    <source>
        <dbReference type="Proteomes" id="UP000029549"/>
    </source>
</evidence>
<sequence length="34" mass="3815">MIHFISDNVAAYIQLEANLAKSTWSYVMTVVLEG</sequence>
<keyword evidence="2" id="KW-1185">Reference proteome</keyword>